<dbReference type="GO" id="GO:0004527">
    <property type="term" value="F:exonuclease activity"/>
    <property type="evidence" value="ECO:0007669"/>
    <property type="project" value="UniProtKB-KW"/>
</dbReference>
<proteinExistence type="predicted"/>
<accession>M5G8B5</accession>
<dbReference type="RefSeq" id="XP_040631284.1">
    <property type="nucleotide sequence ID" value="XM_040769864.1"/>
</dbReference>
<feature type="compositionally biased region" description="Polar residues" evidence="4">
    <location>
        <begin position="1"/>
        <end position="12"/>
    </location>
</feature>
<dbReference type="STRING" id="1858805.M5G8B5"/>
<dbReference type="SUPFAM" id="SSF53098">
    <property type="entry name" value="Ribonuclease H-like"/>
    <property type="match status" value="1"/>
</dbReference>
<name>M5G8B5_DACPD</name>
<dbReference type="GO" id="GO:0003676">
    <property type="term" value="F:nucleic acid binding"/>
    <property type="evidence" value="ECO:0007669"/>
    <property type="project" value="InterPro"/>
</dbReference>
<dbReference type="PANTHER" id="PTHR12801:SF45">
    <property type="entry name" value="RNA EXONUCLEASE 4"/>
    <property type="match status" value="1"/>
</dbReference>
<evidence type="ECO:0000256" key="1">
    <source>
        <dbReference type="ARBA" id="ARBA00022722"/>
    </source>
</evidence>
<dbReference type="GeneID" id="63684926"/>
<dbReference type="InterPro" id="IPR036397">
    <property type="entry name" value="RNaseH_sf"/>
</dbReference>
<gene>
    <name evidence="5" type="ORF">DACRYDRAFT_114725</name>
</gene>
<dbReference type="OrthoDB" id="8191639at2759"/>
<dbReference type="InterPro" id="IPR012337">
    <property type="entry name" value="RNaseH-like_sf"/>
</dbReference>
<keyword evidence="6" id="KW-1185">Reference proteome</keyword>
<dbReference type="InterPro" id="IPR047021">
    <property type="entry name" value="REXO1/3/4-like"/>
</dbReference>
<evidence type="ECO:0000256" key="2">
    <source>
        <dbReference type="ARBA" id="ARBA00022801"/>
    </source>
</evidence>
<evidence type="ECO:0000313" key="5">
    <source>
        <dbReference type="EMBL" id="EJU04390.1"/>
    </source>
</evidence>
<keyword evidence="3" id="KW-0269">Exonuclease</keyword>
<dbReference type="Proteomes" id="UP000030653">
    <property type="component" value="Unassembled WGS sequence"/>
</dbReference>
<protein>
    <recommendedName>
        <fullName evidence="7">Exonuclease domain-containing protein</fullName>
    </recommendedName>
</protein>
<reference evidence="5 6" key="1">
    <citation type="journal article" date="2012" name="Science">
        <title>The Paleozoic origin of enzymatic lignin decomposition reconstructed from 31 fungal genomes.</title>
        <authorList>
            <person name="Floudas D."/>
            <person name="Binder M."/>
            <person name="Riley R."/>
            <person name="Barry K."/>
            <person name="Blanchette R.A."/>
            <person name="Henrissat B."/>
            <person name="Martinez A.T."/>
            <person name="Otillar R."/>
            <person name="Spatafora J.W."/>
            <person name="Yadav J.S."/>
            <person name="Aerts A."/>
            <person name="Benoit I."/>
            <person name="Boyd A."/>
            <person name="Carlson A."/>
            <person name="Copeland A."/>
            <person name="Coutinho P.M."/>
            <person name="de Vries R.P."/>
            <person name="Ferreira P."/>
            <person name="Findley K."/>
            <person name="Foster B."/>
            <person name="Gaskell J."/>
            <person name="Glotzer D."/>
            <person name="Gorecki P."/>
            <person name="Heitman J."/>
            <person name="Hesse C."/>
            <person name="Hori C."/>
            <person name="Igarashi K."/>
            <person name="Jurgens J.A."/>
            <person name="Kallen N."/>
            <person name="Kersten P."/>
            <person name="Kohler A."/>
            <person name="Kuees U."/>
            <person name="Kumar T.K.A."/>
            <person name="Kuo A."/>
            <person name="LaButti K."/>
            <person name="Larrondo L.F."/>
            <person name="Lindquist E."/>
            <person name="Ling A."/>
            <person name="Lombard V."/>
            <person name="Lucas S."/>
            <person name="Lundell T."/>
            <person name="Martin R."/>
            <person name="McLaughlin D.J."/>
            <person name="Morgenstern I."/>
            <person name="Morin E."/>
            <person name="Murat C."/>
            <person name="Nagy L.G."/>
            <person name="Nolan M."/>
            <person name="Ohm R.A."/>
            <person name="Patyshakuliyeva A."/>
            <person name="Rokas A."/>
            <person name="Ruiz-Duenas F.J."/>
            <person name="Sabat G."/>
            <person name="Salamov A."/>
            <person name="Samejima M."/>
            <person name="Schmutz J."/>
            <person name="Slot J.C."/>
            <person name="St John F."/>
            <person name="Stenlid J."/>
            <person name="Sun H."/>
            <person name="Sun S."/>
            <person name="Syed K."/>
            <person name="Tsang A."/>
            <person name="Wiebenga A."/>
            <person name="Young D."/>
            <person name="Pisabarro A."/>
            <person name="Eastwood D.C."/>
            <person name="Martin F."/>
            <person name="Cullen D."/>
            <person name="Grigoriev I.V."/>
            <person name="Hibbett D.S."/>
        </authorList>
    </citation>
    <scope>NUCLEOTIDE SEQUENCE [LARGE SCALE GENOMIC DNA]</scope>
    <source>
        <strain evidence="5 6">DJM-731 SS1</strain>
    </source>
</reference>
<dbReference type="EMBL" id="JH795858">
    <property type="protein sequence ID" value="EJU04390.1"/>
    <property type="molecule type" value="Genomic_DNA"/>
</dbReference>
<dbReference type="GO" id="GO:0005634">
    <property type="term" value="C:nucleus"/>
    <property type="evidence" value="ECO:0007669"/>
    <property type="project" value="TreeGrafter"/>
</dbReference>
<organism evidence="5 6">
    <name type="scientific">Dacryopinax primogenitus (strain DJM 731)</name>
    <name type="common">Brown rot fungus</name>
    <dbReference type="NCBI Taxonomy" id="1858805"/>
    <lineage>
        <taxon>Eukaryota</taxon>
        <taxon>Fungi</taxon>
        <taxon>Dikarya</taxon>
        <taxon>Basidiomycota</taxon>
        <taxon>Agaricomycotina</taxon>
        <taxon>Dacrymycetes</taxon>
        <taxon>Dacrymycetales</taxon>
        <taxon>Dacrymycetaceae</taxon>
        <taxon>Dacryopinax</taxon>
    </lineage>
</organism>
<dbReference type="PANTHER" id="PTHR12801">
    <property type="entry name" value="RNA EXONUCLEASE REXO1 / RECO3 FAMILY MEMBER-RELATED"/>
    <property type="match status" value="1"/>
</dbReference>
<dbReference type="Gene3D" id="3.30.420.10">
    <property type="entry name" value="Ribonuclease H-like superfamily/Ribonuclease H"/>
    <property type="match status" value="1"/>
</dbReference>
<dbReference type="OMA" id="DYRTSTH"/>
<keyword evidence="1" id="KW-0540">Nuclease</keyword>
<evidence type="ECO:0000313" key="6">
    <source>
        <dbReference type="Proteomes" id="UP000030653"/>
    </source>
</evidence>
<feature type="compositionally biased region" description="Acidic residues" evidence="4">
    <location>
        <begin position="37"/>
        <end position="65"/>
    </location>
</feature>
<dbReference type="HOGENOM" id="CLU_1026803_0_0_1"/>
<evidence type="ECO:0008006" key="7">
    <source>
        <dbReference type="Google" id="ProtNLM"/>
    </source>
</evidence>
<dbReference type="AlphaFoldDB" id="M5G8B5"/>
<evidence type="ECO:0000256" key="4">
    <source>
        <dbReference type="SAM" id="MobiDB-lite"/>
    </source>
</evidence>
<sequence>MAYVQPTINGTRTVAGGHPGQGSSPADLDETTGTNGVDDDDDDDDDDDEEEEEEEEEPKEMDEELAEHAVSLATQWVLASNGQRILSRISLVNLGDELLDRFVRPPSTVEIVDYRLVESGLNDRDLYGPRAIDFEAAQSIIWERLQGRILVGHRLWESLYLLNIRHPLVYTRDLALYLPFQPLLTPNTPPPLNSPNTPDIIICPLPQLTRRMLAPHWLPVGPRVDPTEYAEAQMLLYRRERQRWEDCLTRGIPISAPPPTQFRNEEQNFYL</sequence>
<keyword evidence="2" id="KW-0378">Hydrolase</keyword>
<evidence type="ECO:0000256" key="3">
    <source>
        <dbReference type="ARBA" id="ARBA00022839"/>
    </source>
</evidence>
<feature type="region of interest" description="Disordered" evidence="4">
    <location>
        <begin position="1"/>
        <end position="66"/>
    </location>
</feature>